<evidence type="ECO:0000256" key="1">
    <source>
        <dbReference type="SAM" id="MobiDB-lite"/>
    </source>
</evidence>
<reference evidence="2 3" key="1">
    <citation type="submission" date="2023-04" db="EMBL/GenBank/DDBJ databases">
        <title>Streptomyces chengmaiensis sp. nov. isolated from the stem of mangrove plant in Hainan.</title>
        <authorList>
            <person name="Huang X."/>
            <person name="Zhou S."/>
            <person name="Chu X."/>
            <person name="Xie Y."/>
            <person name="Lin Y."/>
        </authorList>
    </citation>
    <scope>NUCLEOTIDE SEQUENCE [LARGE SCALE GENOMIC DNA]</scope>
    <source>
        <strain evidence="2 3">HNM0663</strain>
    </source>
</reference>
<dbReference type="Proteomes" id="UP001223144">
    <property type="component" value="Unassembled WGS sequence"/>
</dbReference>
<keyword evidence="3" id="KW-1185">Reference proteome</keyword>
<name>A0ABT6HL01_9ACTN</name>
<dbReference type="Pfam" id="PF13384">
    <property type="entry name" value="HTH_23"/>
    <property type="match status" value="1"/>
</dbReference>
<feature type="region of interest" description="Disordered" evidence="1">
    <location>
        <begin position="1"/>
        <end position="27"/>
    </location>
</feature>
<evidence type="ECO:0000313" key="2">
    <source>
        <dbReference type="EMBL" id="MDH2389413.1"/>
    </source>
</evidence>
<evidence type="ECO:0000313" key="3">
    <source>
        <dbReference type="Proteomes" id="UP001223144"/>
    </source>
</evidence>
<dbReference type="EMBL" id="JARWBG010000010">
    <property type="protein sequence ID" value="MDH2389413.1"/>
    <property type="molecule type" value="Genomic_DNA"/>
</dbReference>
<protein>
    <submittedName>
        <fullName evidence="2">Helix-turn-helix domain containing protein</fullName>
    </submittedName>
</protein>
<comment type="caution">
    <text evidence="2">The sequence shown here is derived from an EMBL/GenBank/DDBJ whole genome shotgun (WGS) entry which is preliminary data.</text>
</comment>
<dbReference type="RefSeq" id="WP_279927760.1">
    <property type="nucleotide sequence ID" value="NZ_JARWBG010000010.1"/>
</dbReference>
<organism evidence="2 3">
    <name type="scientific">Streptomyces chengmaiensis</name>
    <dbReference type="NCBI Taxonomy" id="3040919"/>
    <lineage>
        <taxon>Bacteria</taxon>
        <taxon>Bacillati</taxon>
        <taxon>Actinomycetota</taxon>
        <taxon>Actinomycetes</taxon>
        <taxon>Kitasatosporales</taxon>
        <taxon>Streptomycetaceae</taxon>
        <taxon>Streptomyces</taxon>
    </lineage>
</organism>
<sequence>MPSTHAPRPHSSAAPFSLLGSDPTRQPRHVYVSTTDTGIVGVDFMAVERVVNGGLPTPELNEAEQELAARIMTRAGRPARDIAERVGVETRTVTRWRAAWRKEEA</sequence>
<gene>
    <name evidence="2" type="ORF">QCN29_11530</name>
</gene>
<proteinExistence type="predicted"/>
<accession>A0ABT6HL01</accession>